<evidence type="ECO:0000256" key="2">
    <source>
        <dbReference type="ARBA" id="ARBA00010333"/>
    </source>
</evidence>
<dbReference type="RefSeq" id="WP_045671120.1">
    <property type="nucleotide sequence ID" value="NZ_CP011058.1"/>
</dbReference>
<dbReference type="PATRIC" id="fig|1126833.4.peg.3378"/>
<keyword evidence="3 6" id="KW-0732">Signal</keyword>
<sequence>MRKTILLLTIASLWLIAACGGGKTGGDAAKPADAQQAAGESAGTAGSGETNALEEIKKRGKLIIATSGNYRPITFMNEQGKLDGLDIELGTMLAEKLGVEVEFVPGNLSGLIPGLTAGKFDLVMSGLLATDQRKKSIDFSEKYGQDGVIAVVKETNTTATDVSKLEGLVVGVIGGSGSHTVVQGIGGYKELKEYPGNAEAFTDLKAGRIDVYALGKIAAADFIKNDKGKDRLKIIGNVYATKEMGIGLRKDEPELKAVLDEFVQEKIKDGTVDNLANKWIGGAFPE</sequence>
<evidence type="ECO:0000259" key="7">
    <source>
        <dbReference type="SMART" id="SM00062"/>
    </source>
</evidence>
<keyword evidence="9" id="KW-1185">Reference proteome</keyword>
<reference evidence="9" key="2">
    <citation type="submission" date="2015-03" db="EMBL/GenBank/DDBJ databases">
        <title>Genome sequence of Paenibacillus beijingensis strain DSM 24997T.</title>
        <authorList>
            <person name="Kwak Y."/>
            <person name="Shin J.-H."/>
        </authorList>
    </citation>
    <scope>NUCLEOTIDE SEQUENCE [LARGE SCALE GENOMIC DNA]</scope>
    <source>
        <strain evidence="9">DSM 24997</strain>
    </source>
</reference>
<gene>
    <name evidence="8" type="ORF">VN24_15445</name>
</gene>
<protein>
    <recommendedName>
        <fullName evidence="7">Solute-binding protein family 3/N-terminal domain-containing protein</fullName>
    </recommendedName>
</protein>
<dbReference type="Proteomes" id="UP000032633">
    <property type="component" value="Chromosome"/>
</dbReference>
<comment type="similarity">
    <text evidence="2 4">Belongs to the bacterial solute-binding protein 3 family.</text>
</comment>
<dbReference type="STRING" id="1126833.VN24_15445"/>
<evidence type="ECO:0000256" key="5">
    <source>
        <dbReference type="SAM" id="MobiDB-lite"/>
    </source>
</evidence>
<dbReference type="SUPFAM" id="SSF53850">
    <property type="entry name" value="Periplasmic binding protein-like II"/>
    <property type="match status" value="1"/>
</dbReference>
<dbReference type="PANTHER" id="PTHR35936">
    <property type="entry name" value="MEMBRANE-BOUND LYTIC MUREIN TRANSGLYCOSYLASE F"/>
    <property type="match status" value="1"/>
</dbReference>
<evidence type="ECO:0000256" key="1">
    <source>
        <dbReference type="ARBA" id="ARBA00004196"/>
    </source>
</evidence>
<dbReference type="PROSITE" id="PS51257">
    <property type="entry name" value="PROKAR_LIPOPROTEIN"/>
    <property type="match status" value="1"/>
</dbReference>
<dbReference type="GO" id="GO:0030313">
    <property type="term" value="C:cell envelope"/>
    <property type="evidence" value="ECO:0007669"/>
    <property type="project" value="UniProtKB-SubCell"/>
</dbReference>
<dbReference type="OrthoDB" id="8613538at2"/>
<evidence type="ECO:0000256" key="3">
    <source>
        <dbReference type="ARBA" id="ARBA00022729"/>
    </source>
</evidence>
<feature type="chain" id="PRO_5038946899" description="Solute-binding protein family 3/N-terminal domain-containing protein" evidence="6">
    <location>
        <begin position="18"/>
        <end position="286"/>
    </location>
</feature>
<dbReference type="Pfam" id="PF00497">
    <property type="entry name" value="SBP_bac_3"/>
    <property type="match status" value="1"/>
</dbReference>
<dbReference type="KEGG" id="pbj:VN24_15445"/>
<dbReference type="HOGENOM" id="CLU_019602_18_4_9"/>
<evidence type="ECO:0000256" key="4">
    <source>
        <dbReference type="RuleBase" id="RU003744"/>
    </source>
</evidence>
<dbReference type="Gene3D" id="3.40.190.10">
    <property type="entry name" value="Periplasmic binding protein-like II"/>
    <property type="match status" value="2"/>
</dbReference>
<organism evidence="8 9">
    <name type="scientific">Paenibacillus beijingensis</name>
    <dbReference type="NCBI Taxonomy" id="1126833"/>
    <lineage>
        <taxon>Bacteria</taxon>
        <taxon>Bacillati</taxon>
        <taxon>Bacillota</taxon>
        <taxon>Bacilli</taxon>
        <taxon>Bacillales</taxon>
        <taxon>Paenibacillaceae</taxon>
        <taxon>Paenibacillus</taxon>
    </lineage>
</organism>
<dbReference type="EMBL" id="CP011058">
    <property type="protein sequence ID" value="AJY75692.1"/>
    <property type="molecule type" value="Genomic_DNA"/>
</dbReference>
<feature type="domain" description="Solute-binding protein family 3/N-terminal" evidence="7">
    <location>
        <begin position="61"/>
        <end position="283"/>
    </location>
</feature>
<dbReference type="PANTHER" id="PTHR35936:SF19">
    <property type="entry name" value="AMINO-ACID-BINDING PROTEIN YXEM-RELATED"/>
    <property type="match status" value="1"/>
</dbReference>
<comment type="subcellular location">
    <subcellularLocation>
        <location evidence="1">Cell envelope</location>
    </subcellularLocation>
</comment>
<name>A0A0D5NL25_9BACL</name>
<dbReference type="PROSITE" id="PS01039">
    <property type="entry name" value="SBP_BACTERIAL_3"/>
    <property type="match status" value="1"/>
</dbReference>
<dbReference type="SMART" id="SM00062">
    <property type="entry name" value="PBPb"/>
    <property type="match status" value="1"/>
</dbReference>
<dbReference type="InterPro" id="IPR001638">
    <property type="entry name" value="Solute-binding_3/MltF_N"/>
</dbReference>
<dbReference type="InterPro" id="IPR018313">
    <property type="entry name" value="SBP_3_CS"/>
</dbReference>
<feature type="signal peptide" evidence="6">
    <location>
        <begin position="1"/>
        <end position="17"/>
    </location>
</feature>
<evidence type="ECO:0000313" key="9">
    <source>
        <dbReference type="Proteomes" id="UP000032633"/>
    </source>
</evidence>
<dbReference type="AlphaFoldDB" id="A0A0D5NL25"/>
<evidence type="ECO:0000313" key="8">
    <source>
        <dbReference type="EMBL" id="AJY75692.1"/>
    </source>
</evidence>
<proteinExistence type="inferred from homology"/>
<reference evidence="8 9" key="1">
    <citation type="journal article" date="2015" name="J. Biotechnol.">
        <title>Complete genome sequence of Paenibacillus beijingensis 7188(T) (=DSM 24997(T)), a novel rhizobacterium from jujube garden soil.</title>
        <authorList>
            <person name="Kwak Y."/>
            <person name="Shin J.H."/>
        </authorList>
    </citation>
    <scope>NUCLEOTIDE SEQUENCE [LARGE SCALE GENOMIC DNA]</scope>
    <source>
        <strain evidence="8 9">DSM 24997</strain>
    </source>
</reference>
<accession>A0A0D5NL25</accession>
<evidence type="ECO:0000256" key="6">
    <source>
        <dbReference type="SAM" id="SignalP"/>
    </source>
</evidence>
<feature type="region of interest" description="Disordered" evidence="5">
    <location>
        <begin position="27"/>
        <end position="50"/>
    </location>
</feature>